<keyword evidence="8" id="KW-1185">Reference proteome</keyword>
<sequence length="559" mass="62221">MQLYLVVSCTLVLYQTLVLASQPEVLVQQGTLKGFWDKSVGGRPYAAFLGIPYAKPPVGKHRFKEPIPADPWIGDYYNATREPPMCLQLKHVNVKIPFPVLGSEDCLYLNVYTPAISDERSTDGKLLDVIVFIHGGAFMFLSSNMFGGSLLMDRDIVLVTLNYRLGPLGFMSLGDDILPGNNGMKDQVLALKWVKQNIAAFGGDPNSVTIAGFSAGSASVHYHVLSPLSKGLFKAAICASGSSLNPWTFAENSREKALFVARGLGCPTENSLSVIRCLRDRPAEHIVGMTRHFLNWLYNPFSPYALVVEPPSHNAFLPDTPINLLLQGKAADVPILFTFDKDEGLYPGAEIVGKTENLKEMSARWDELLPSVLDYNYAAPSEESKLEISQKIKEYYDVDLDTKEGVANFVNLLGDRLFLHGIIKAAKIHSNLYSSPVYLYRFSYMGENSFSVGFGGTKELGVCHADDIMYVFAMEKMNSQETESDRQMAKDMVDLWVSFAVNRTLDGKTFKENLPQIAFTDIQGPSKQEHMLVEDMGEEKFWDNLNLMENIIVSSHEEL</sequence>
<evidence type="ECO:0000256" key="1">
    <source>
        <dbReference type="ARBA" id="ARBA00005964"/>
    </source>
</evidence>
<dbReference type="CDD" id="cd00312">
    <property type="entry name" value="Esterase_lipase"/>
    <property type="match status" value="1"/>
</dbReference>
<evidence type="ECO:0000256" key="2">
    <source>
        <dbReference type="ARBA" id="ARBA00022487"/>
    </source>
</evidence>
<evidence type="ECO:0000256" key="5">
    <source>
        <dbReference type="RuleBase" id="RU361235"/>
    </source>
</evidence>
<reference evidence="7" key="1">
    <citation type="submission" date="2022-01" db="EMBL/GenBank/DDBJ databases">
        <authorList>
            <person name="King R."/>
        </authorList>
    </citation>
    <scope>NUCLEOTIDE SEQUENCE</scope>
</reference>
<dbReference type="PROSITE" id="PS00941">
    <property type="entry name" value="CARBOXYLESTERASE_B_2"/>
    <property type="match status" value="1"/>
</dbReference>
<dbReference type="PANTHER" id="PTHR43142">
    <property type="entry name" value="CARBOXYLIC ESTER HYDROLASE"/>
    <property type="match status" value="1"/>
</dbReference>
<dbReference type="InterPro" id="IPR002018">
    <property type="entry name" value="CarbesteraseB"/>
</dbReference>
<feature type="domain" description="Carboxylesterase type B" evidence="6">
    <location>
        <begin position="22"/>
        <end position="517"/>
    </location>
</feature>
<keyword evidence="2" id="KW-0719">Serine esterase</keyword>
<dbReference type="EC" id="3.1.1.-" evidence="5"/>
<feature type="signal peptide" evidence="5">
    <location>
        <begin position="1"/>
        <end position="20"/>
    </location>
</feature>
<proteinExistence type="inferred from homology"/>
<dbReference type="AlphaFoldDB" id="A0A9P0EDP2"/>
<keyword evidence="5" id="KW-0732">Signal</keyword>
<evidence type="ECO:0000313" key="7">
    <source>
        <dbReference type="EMBL" id="CAH1394570.1"/>
    </source>
</evidence>
<dbReference type="OrthoDB" id="6846267at2759"/>
<dbReference type="EMBL" id="OV725079">
    <property type="protein sequence ID" value="CAH1394570.1"/>
    <property type="molecule type" value="Genomic_DNA"/>
</dbReference>
<dbReference type="InterPro" id="IPR029058">
    <property type="entry name" value="AB_hydrolase_fold"/>
</dbReference>
<dbReference type="InterPro" id="IPR019826">
    <property type="entry name" value="Carboxylesterase_B_AS"/>
</dbReference>
<keyword evidence="4" id="KW-0325">Glycoprotein</keyword>
<keyword evidence="3 5" id="KW-0378">Hydrolase</keyword>
<evidence type="ECO:0000256" key="4">
    <source>
        <dbReference type="ARBA" id="ARBA00023180"/>
    </source>
</evidence>
<dbReference type="GO" id="GO:0052689">
    <property type="term" value="F:carboxylic ester hydrolase activity"/>
    <property type="evidence" value="ECO:0007669"/>
    <property type="project" value="UniProtKB-KW"/>
</dbReference>
<dbReference type="PANTHER" id="PTHR43142:SF1">
    <property type="entry name" value="CARBOXYLIC ESTER HYDROLASE"/>
    <property type="match status" value="1"/>
</dbReference>
<dbReference type="Gene3D" id="3.40.50.1820">
    <property type="entry name" value="alpha/beta hydrolase"/>
    <property type="match status" value="1"/>
</dbReference>
<feature type="chain" id="PRO_5040528951" description="Carboxylic ester hydrolase" evidence="5">
    <location>
        <begin position="21"/>
        <end position="559"/>
    </location>
</feature>
<evidence type="ECO:0000259" key="6">
    <source>
        <dbReference type="Pfam" id="PF00135"/>
    </source>
</evidence>
<accession>A0A9P0EDP2</accession>
<protein>
    <recommendedName>
        <fullName evidence="5">Carboxylic ester hydrolase</fullName>
        <ecNumber evidence="5">3.1.1.-</ecNumber>
    </recommendedName>
</protein>
<dbReference type="Pfam" id="PF00135">
    <property type="entry name" value="COesterase"/>
    <property type="match status" value="1"/>
</dbReference>
<organism evidence="7 8">
    <name type="scientific">Nezara viridula</name>
    <name type="common">Southern green stink bug</name>
    <name type="synonym">Cimex viridulus</name>
    <dbReference type="NCBI Taxonomy" id="85310"/>
    <lineage>
        <taxon>Eukaryota</taxon>
        <taxon>Metazoa</taxon>
        <taxon>Ecdysozoa</taxon>
        <taxon>Arthropoda</taxon>
        <taxon>Hexapoda</taxon>
        <taxon>Insecta</taxon>
        <taxon>Pterygota</taxon>
        <taxon>Neoptera</taxon>
        <taxon>Paraneoptera</taxon>
        <taxon>Hemiptera</taxon>
        <taxon>Heteroptera</taxon>
        <taxon>Panheteroptera</taxon>
        <taxon>Pentatomomorpha</taxon>
        <taxon>Pentatomoidea</taxon>
        <taxon>Pentatomidae</taxon>
        <taxon>Pentatominae</taxon>
        <taxon>Nezara</taxon>
    </lineage>
</organism>
<dbReference type="InterPro" id="IPR019819">
    <property type="entry name" value="Carboxylesterase_B_CS"/>
</dbReference>
<gene>
    <name evidence="7" type="ORF">NEZAVI_LOCUS5045</name>
</gene>
<name>A0A9P0EDP2_NEZVI</name>
<evidence type="ECO:0000256" key="3">
    <source>
        <dbReference type="ARBA" id="ARBA00022801"/>
    </source>
</evidence>
<dbReference type="PROSITE" id="PS00122">
    <property type="entry name" value="CARBOXYLESTERASE_B_1"/>
    <property type="match status" value="1"/>
</dbReference>
<dbReference type="Proteomes" id="UP001152798">
    <property type="component" value="Chromosome 3"/>
</dbReference>
<dbReference type="SUPFAM" id="SSF53474">
    <property type="entry name" value="alpha/beta-Hydrolases"/>
    <property type="match status" value="1"/>
</dbReference>
<comment type="similarity">
    <text evidence="1 5">Belongs to the type-B carboxylesterase/lipase family.</text>
</comment>
<evidence type="ECO:0000313" key="8">
    <source>
        <dbReference type="Proteomes" id="UP001152798"/>
    </source>
</evidence>